<organism evidence="2 3">
    <name type="scientific">Sphingomonas baiyangensis</name>
    <dbReference type="NCBI Taxonomy" id="2572576"/>
    <lineage>
        <taxon>Bacteria</taxon>
        <taxon>Pseudomonadati</taxon>
        <taxon>Pseudomonadota</taxon>
        <taxon>Alphaproteobacteria</taxon>
        <taxon>Sphingomonadales</taxon>
        <taxon>Sphingomonadaceae</taxon>
        <taxon>Sphingomonas</taxon>
    </lineage>
</organism>
<dbReference type="InterPro" id="IPR036724">
    <property type="entry name" value="Cobalamin-bd_sf"/>
</dbReference>
<dbReference type="RefSeq" id="WP_136942881.1">
    <property type="nucleotide sequence ID" value="NZ_SWKR01000002.1"/>
</dbReference>
<dbReference type="OrthoDB" id="5498228at2"/>
<name>A0A4U1L411_9SPHN</name>
<dbReference type="GO" id="GO:0046872">
    <property type="term" value="F:metal ion binding"/>
    <property type="evidence" value="ECO:0007669"/>
    <property type="project" value="InterPro"/>
</dbReference>
<feature type="domain" description="B12-binding" evidence="1">
    <location>
        <begin position="150"/>
        <end position="282"/>
    </location>
</feature>
<evidence type="ECO:0000259" key="1">
    <source>
        <dbReference type="PROSITE" id="PS51332"/>
    </source>
</evidence>
<dbReference type="EMBL" id="SWKR01000002">
    <property type="protein sequence ID" value="TKD50933.1"/>
    <property type="molecule type" value="Genomic_DNA"/>
</dbReference>
<dbReference type="Pfam" id="PF02310">
    <property type="entry name" value="B12-binding"/>
    <property type="match status" value="1"/>
</dbReference>
<proteinExistence type="predicted"/>
<evidence type="ECO:0000313" key="2">
    <source>
        <dbReference type="EMBL" id="TKD50933.1"/>
    </source>
</evidence>
<dbReference type="Gene3D" id="3.40.50.280">
    <property type="entry name" value="Cobalamin-binding domain"/>
    <property type="match status" value="1"/>
</dbReference>
<dbReference type="PROSITE" id="PS51332">
    <property type="entry name" value="B12_BINDING"/>
    <property type="match status" value="1"/>
</dbReference>
<dbReference type="GO" id="GO:0031419">
    <property type="term" value="F:cobalamin binding"/>
    <property type="evidence" value="ECO:0007669"/>
    <property type="project" value="InterPro"/>
</dbReference>
<keyword evidence="3" id="KW-1185">Reference proteome</keyword>
<evidence type="ECO:0000313" key="3">
    <source>
        <dbReference type="Proteomes" id="UP000309138"/>
    </source>
</evidence>
<gene>
    <name evidence="2" type="ORF">FBR43_09300</name>
</gene>
<accession>A0A4U1L411</accession>
<dbReference type="Proteomes" id="UP000309138">
    <property type="component" value="Unassembled WGS sequence"/>
</dbReference>
<reference evidence="2 3" key="1">
    <citation type="submission" date="2019-04" db="EMBL/GenBank/DDBJ databases">
        <authorList>
            <person name="Yang Y."/>
            <person name="Wei D."/>
        </authorList>
    </citation>
    <scope>NUCLEOTIDE SEQUENCE [LARGE SCALE GENOMIC DNA]</scope>
    <source>
        <strain evidence="2 3">L-1-4w-11</strain>
    </source>
</reference>
<protein>
    <submittedName>
        <fullName evidence="2">Cobalamin B12-binding domain-containing protein</fullName>
    </submittedName>
</protein>
<dbReference type="SUPFAM" id="SSF52242">
    <property type="entry name" value="Cobalamin (vitamin B12)-binding domain"/>
    <property type="match status" value="1"/>
</dbReference>
<comment type="caution">
    <text evidence="2">The sequence shown here is derived from an EMBL/GenBank/DDBJ whole genome shotgun (WGS) entry which is preliminary data.</text>
</comment>
<dbReference type="AlphaFoldDB" id="A0A4U1L411"/>
<dbReference type="InterPro" id="IPR006158">
    <property type="entry name" value="Cobalamin-bd"/>
</dbReference>
<sequence>MATNYSTRPTVDRHDPVRRQPAARAAVSLSAIITGEVIPRLMGTGALQRIRPRRQLSVDAHMVEMFAGLALAVEGDELVAQVERLADDGVCVETLLVDLLAPTARRLGEYWVEDRCDFVDVTMGLWRLQQAVHALSGRGAPPVAPRAGIAPRALFSPMPGDQHGFGTVIVEEMFARAGWDTLRIAPENPAAINEVLAGGWFDVAGLTATCTCHIASLPSLIAGMRAASRNPSLKVMLGGHALQGDQMLAARLGADGTAGDARAAVAAADRLLAISASQVACPD</sequence>